<protein>
    <recommendedName>
        <fullName evidence="10">PHD-type domain-containing protein</fullName>
    </recommendedName>
</protein>
<feature type="domain" description="SAM" evidence="6">
    <location>
        <begin position="1"/>
        <end position="45"/>
    </location>
</feature>
<keyword evidence="2" id="KW-0479">Metal-binding</keyword>
<dbReference type="Pfam" id="PF07647">
    <property type="entry name" value="SAM_2"/>
    <property type="match status" value="1"/>
</dbReference>
<dbReference type="InterPro" id="IPR013083">
    <property type="entry name" value="Znf_RING/FYVE/PHD"/>
</dbReference>
<dbReference type="GO" id="GO:0006357">
    <property type="term" value="P:regulation of transcription by RNA polymerase II"/>
    <property type="evidence" value="ECO:0007669"/>
    <property type="project" value="TreeGrafter"/>
</dbReference>
<feature type="compositionally biased region" description="Polar residues" evidence="5">
    <location>
        <begin position="288"/>
        <end position="300"/>
    </location>
</feature>
<feature type="compositionally biased region" description="Basic residues" evidence="5">
    <location>
        <begin position="1069"/>
        <end position="1079"/>
    </location>
</feature>
<evidence type="ECO:0000256" key="5">
    <source>
        <dbReference type="SAM" id="MobiDB-lite"/>
    </source>
</evidence>
<dbReference type="CDD" id="cd15668">
    <property type="entry name" value="ePHD_RAI1_like"/>
    <property type="match status" value="1"/>
</dbReference>
<dbReference type="OMA" id="YIPESNH"/>
<feature type="region of interest" description="Disordered" evidence="5">
    <location>
        <begin position="1100"/>
        <end position="1122"/>
    </location>
</feature>
<dbReference type="InterPro" id="IPR013761">
    <property type="entry name" value="SAM/pointed_sf"/>
</dbReference>
<evidence type="ECO:0000256" key="2">
    <source>
        <dbReference type="ARBA" id="ARBA00022723"/>
    </source>
</evidence>
<proteinExistence type="predicted"/>
<dbReference type="Proteomes" id="UP000005408">
    <property type="component" value="Unassembled WGS sequence"/>
</dbReference>
<evidence type="ECO:0000256" key="4">
    <source>
        <dbReference type="ARBA" id="ARBA00022833"/>
    </source>
</evidence>
<dbReference type="SMART" id="SM00249">
    <property type="entry name" value="PHD"/>
    <property type="match status" value="1"/>
</dbReference>
<keyword evidence="4" id="KW-0862">Zinc</keyword>
<feature type="region of interest" description="Disordered" evidence="5">
    <location>
        <begin position="895"/>
        <end position="921"/>
    </location>
</feature>
<dbReference type="GO" id="GO:0008270">
    <property type="term" value="F:zinc ion binding"/>
    <property type="evidence" value="ECO:0007669"/>
    <property type="project" value="UniProtKB-KW"/>
</dbReference>
<feature type="region of interest" description="Disordered" evidence="5">
    <location>
        <begin position="1231"/>
        <end position="1256"/>
    </location>
</feature>
<dbReference type="InterPro" id="IPR001965">
    <property type="entry name" value="Znf_PHD"/>
</dbReference>
<dbReference type="OrthoDB" id="10029243at2759"/>
<feature type="region of interest" description="Disordered" evidence="5">
    <location>
        <begin position="1127"/>
        <end position="1146"/>
    </location>
</feature>
<feature type="compositionally biased region" description="Polar residues" evidence="5">
    <location>
        <begin position="470"/>
        <end position="480"/>
    </location>
</feature>
<dbReference type="EnsemblMetazoa" id="G1533.4">
    <property type="protein sequence ID" value="G1533.4:cds"/>
    <property type="gene ID" value="G1533"/>
</dbReference>
<dbReference type="SUPFAM" id="SSF47769">
    <property type="entry name" value="SAM/Pointed domain"/>
    <property type="match status" value="1"/>
</dbReference>
<feature type="compositionally biased region" description="Polar residues" evidence="5">
    <location>
        <begin position="314"/>
        <end position="335"/>
    </location>
</feature>
<feature type="region of interest" description="Disordered" evidence="5">
    <location>
        <begin position="248"/>
        <end position="359"/>
    </location>
</feature>
<keyword evidence="3" id="KW-0863">Zinc-finger</keyword>
<dbReference type="Pfam" id="PF13771">
    <property type="entry name" value="zf-HC5HC2H"/>
    <property type="match status" value="1"/>
</dbReference>
<evidence type="ECO:0000256" key="3">
    <source>
        <dbReference type="ARBA" id="ARBA00022771"/>
    </source>
</evidence>
<dbReference type="PANTHER" id="PTHR14955">
    <property type="entry name" value="RETINOIC ACID INDUCED 1/TRANSCRIPTION FACTOR 20"/>
    <property type="match status" value="1"/>
</dbReference>
<organism evidence="8 9">
    <name type="scientific">Magallana gigas</name>
    <name type="common">Pacific oyster</name>
    <name type="synonym">Crassostrea gigas</name>
    <dbReference type="NCBI Taxonomy" id="29159"/>
    <lineage>
        <taxon>Eukaryota</taxon>
        <taxon>Metazoa</taxon>
        <taxon>Spiralia</taxon>
        <taxon>Lophotrochozoa</taxon>
        <taxon>Mollusca</taxon>
        <taxon>Bivalvia</taxon>
        <taxon>Autobranchia</taxon>
        <taxon>Pteriomorphia</taxon>
        <taxon>Ostreida</taxon>
        <taxon>Ostreoidea</taxon>
        <taxon>Ostreidae</taxon>
        <taxon>Magallana</taxon>
    </lineage>
</organism>
<dbReference type="InterPro" id="IPR001660">
    <property type="entry name" value="SAM"/>
</dbReference>
<feature type="compositionally biased region" description="Polar residues" evidence="5">
    <location>
        <begin position="173"/>
        <end position="187"/>
    </location>
</feature>
<feature type="compositionally biased region" description="Low complexity" evidence="5">
    <location>
        <begin position="425"/>
        <end position="447"/>
    </location>
</feature>
<evidence type="ECO:0000313" key="8">
    <source>
        <dbReference type="EnsemblMetazoa" id="G1533.4:cds"/>
    </source>
</evidence>
<feature type="region of interest" description="Disordered" evidence="5">
    <location>
        <begin position="169"/>
        <end position="201"/>
    </location>
</feature>
<dbReference type="GO" id="GO:0005634">
    <property type="term" value="C:nucleus"/>
    <property type="evidence" value="ECO:0007669"/>
    <property type="project" value="TreeGrafter"/>
</dbReference>
<evidence type="ECO:0000259" key="7">
    <source>
        <dbReference type="PROSITE" id="PS51805"/>
    </source>
</evidence>
<evidence type="ECO:0000256" key="1">
    <source>
        <dbReference type="ARBA" id="ARBA00022553"/>
    </source>
</evidence>
<sequence>MPGQVERWLETFMCKQYAETFEAYGFKTLQSLCQIQLQQLQIMGVAQEHCEQILDNVDILRQSILGGTSGINHYQDSMYNAYGNRTSNIGPMHHNSPAVPVPMNSIQRNMTGYNSQSYLNNQASMIQQQHQQTQYLGHNSMYSMSQHGAYLGYGGSAEPRQYQYSAVDRRGGNSYTSDIGPQRNPNGYHTRPQSQNVSNQQVPQTLMHPHMRHNSVNQNPQEVANNILQMAASTYMPNQTVTVPLSKNRSAPYHIPPKSPHNSYSMQGNCPSSTSQQQHMGQAHQFAYPNSSPHQASQRPCASPMSPNPAYLHSPTTSHHSGQSMPNSSPQSIHSPTYGMSGPCVKSPRSVAPSPGGEVCSPCQMASPISCQVNAPNASPHHQQLCVNVPSGNHSVYQGLITSPNQQNSLNQYSPKTNPVTPPASHNVSPYSNSSRSSLHSPQHKSSMPLSNISGQFFSDSASDIPEPNLSPQEKSNSNPLQSLQKLCMLPDHQVIDPKSVINDACLELTQSNEHPKNLNSDVDNQFQNQDQVSASKTNSPERCDNISDVKTKMAKTSNIICSDTLAISNDLSHESCSLDSSNRDLGHVESPDFSKIEFSDNSVESDKSKNVSNIKFIQSGEKSSLVKEETEQMLETKHHSDLQTCNISQQHEVEQLSDEAQNGKEIQEHFENQGQNETQGDKEVQQGDMTKEILVKDKENLLSSDAEDVTLDVKEISESGVHAYPNCGLLQCKTMINPETDGCEQVICKSVGCKENDDILSEIIDYENVAKENNNEIIPQLNGDENSCIQYYRPKCIKKTKRKKKLNINSSFHFNSKMFAKVRENPLLVKTYSRRDQLAAKYRWRRSQMPRSMSLRGVPARLASAAQYSSANYTDSDSDDGGVLLVREDIDFTQDQGSPLPLDNVSDEVSPEGDVSSANDTERDDIISLEENQSSPPSSVVEGEGSVQSVENINIHELALDTTKNSQTLAVDGAKNQAKVKSKSSPCAKKDDKSNLVEGLSRNSTNTQNGHIQSEQKNGKFESTSKSGRIRKSKNHSSAQNVKKDSDDDEKMVTKNKQSANKTPSRTPAKRSSRKRRTASSLKYGDLYYSADYVLDSEEEVEQKSKIERRENNSRSTKDCGKNEEANVIILNDDDNDDDSDDNKSKIDKDVAVLSAVEGSKRTKSKTNAKVTLEDVSVEDFSGTMTKNNCSELKQQKNSYIAKLVNEDGEVISISDDELGKEVKEKQKKSLLKDKKKLKSQNVKSGNKSGKGRLKKLQKSHAKFELLDDETEEINLRKAISIMNKKHKKPERVKLDENKSRITGPFLRVKTTEPCCCRVVNQYEEGSEMSDQKITKKVSTPITVSTVHMSKLSAEKSIHVPSNSLTETNWVCQLCHKHSSFKFLGDLFGPYFCEGNIPSSSPQDTPNSDLKKHKQKIVTNLDVGDLQQKTKKRTNLADLSRSEEVWVHEDCIAWADGVLLIGQKIYGLEEATAIASTTMCSACKENGAMVGCLHKGCSQKFHYICAVESGCFMDEENFSLLCIKHKDKKIKQIETSSKS</sequence>
<evidence type="ECO:0000259" key="6">
    <source>
        <dbReference type="PROSITE" id="PS50105"/>
    </source>
</evidence>
<dbReference type="PROSITE" id="PS50105">
    <property type="entry name" value="SAM_DOMAIN"/>
    <property type="match status" value="1"/>
</dbReference>
<feature type="compositionally biased region" description="Polar residues" evidence="5">
    <location>
        <begin position="448"/>
        <end position="462"/>
    </location>
</feature>
<feature type="compositionally biased region" description="Polar residues" evidence="5">
    <location>
        <begin position="260"/>
        <end position="280"/>
    </location>
</feature>
<feature type="compositionally biased region" description="Basic residues" evidence="5">
    <location>
        <begin position="1231"/>
        <end position="1240"/>
    </location>
</feature>
<dbReference type="InterPro" id="IPR052440">
    <property type="entry name" value="Trans_Reg/Chrom_Remod"/>
</dbReference>
<feature type="compositionally biased region" description="Basic and acidic residues" evidence="5">
    <location>
        <begin position="1103"/>
        <end position="1122"/>
    </location>
</feature>
<name>A0A8W8IRD7_MAGGI</name>
<feature type="region of interest" description="Disordered" evidence="5">
    <location>
        <begin position="397"/>
        <end position="480"/>
    </location>
</feature>
<evidence type="ECO:0008006" key="10">
    <source>
        <dbReference type="Google" id="ProtNLM"/>
    </source>
</evidence>
<feature type="compositionally biased region" description="Acidic residues" evidence="5">
    <location>
        <begin position="1133"/>
        <end position="1142"/>
    </location>
</feature>
<dbReference type="InterPro" id="IPR034732">
    <property type="entry name" value="EPHD"/>
</dbReference>
<dbReference type="Gene3D" id="1.10.150.50">
    <property type="entry name" value="Transcription Factor, Ets-1"/>
    <property type="match status" value="1"/>
</dbReference>
<feature type="domain" description="PHD-type" evidence="7">
    <location>
        <begin position="1421"/>
        <end position="1527"/>
    </location>
</feature>
<dbReference type="PROSITE" id="PS51805">
    <property type="entry name" value="EPHD"/>
    <property type="match status" value="1"/>
</dbReference>
<reference evidence="8" key="1">
    <citation type="submission" date="2022-08" db="UniProtKB">
        <authorList>
            <consortium name="EnsemblMetazoa"/>
        </authorList>
    </citation>
    <scope>IDENTIFICATION</scope>
    <source>
        <strain evidence="8">05x7-T-G4-1.051#20</strain>
    </source>
</reference>
<feature type="compositionally biased region" description="Polar residues" evidence="5">
    <location>
        <begin position="397"/>
        <end position="419"/>
    </location>
</feature>
<keyword evidence="9" id="KW-1185">Reference proteome</keyword>
<feature type="compositionally biased region" description="Low complexity" evidence="5">
    <location>
        <begin position="192"/>
        <end position="201"/>
    </location>
</feature>
<accession>A0A8W8IRD7</accession>
<dbReference type="PANTHER" id="PTHR14955:SF4">
    <property type="entry name" value="PHD-TYPE DOMAIN-CONTAINING PROTEIN"/>
    <property type="match status" value="1"/>
</dbReference>
<evidence type="ECO:0000313" key="9">
    <source>
        <dbReference type="Proteomes" id="UP000005408"/>
    </source>
</evidence>
<feature type="region of interest" description="Disordered" evidence="5">
    <location>
        <begin position="976"/>
        <end position="1080"/>
    </location>
</feature>
<dbReference type="Gene3D" id="3.30.40.10">
    <property type="entry name" value="Zinc/RING finger domain, C3HC4 (zinc finger)"/>
    <property type="match status" value="1"/>
</dbReference>
<keyword evidence="1" id="KW-0597">Phosphoprotein</keyword>
<feature type="compositionally biased region" description="Polar residues" evidence="5">
    <location>
        <begin position="1002"/>
        <end position="1028"/>
    </location>
</feature>